<reference evidence="2 3" key="1">
    <citation type="submission" date="2013-06" db="EMBL/GenBank/DDBJ databases">
        <title>Draft genome sequence of Thauera terpenica.</title>
        <authorList>
            <person name="Liu B."/>
            <person name="Frostegard A.H."/>
            <person name="Shapleigh J.P."/>
        </authorList>
    </citation>
    <scope>NUCLEOTIDE SEQUENCE [LARGE SCALE GENOMIC DNA]</scope>
    <source>
        <strain evidence="2 3">58Eu</strain>
    </source>
</reference>
<dbReference type="EMBL" id="ATJV01000096">
    <property type="protein sequence ID" value="EPZ14134.1"/>
    <property type="molecule type" value="Genomic_DNA"/>
</dbReference>
<dbReference type="Proteomes" id="UP000015455">
    <property type="component" value="Unassembled WGS sequence"/>
</dbReference>
<proteinExistence type="predicted"/>
<dbReference type="AlphaFoldDB" id="T0AMS6"/>
<dbReference type="RefSeq" id="WP_021250770.1">
    <property type="nucleotide sequence ID" value="NZ_ATJV01000096.1"/>
</dbReference>
<feature type="transmembrane region" description="Helical" evidence="1">
    <location>
        <begin position="33"/>
        <end position="52"/>
    </location>
</feature>
<evidence type="ECO:0000313" key="3">
    <source>
        <dbReference type="Proteomes" id="UP000015455"/>
    </source>
</evidence>
<keyword evidence="1" id="KW-1133">Transmembrane helix</keyword>
<evidence type="ECO:0000313" key="2">
    <source>
        <dbReference type="EMBL" id="EPZ14134.1"/>
    </source>
</evidence>
<keyword evidence="1" id="KW-0812">Transmembrane</keyword>
<evidence type="ECO:0000256" key="1">
    <source>
        <dbReference type="SAM" id="Phobius"/>
    </source>
</evidence>
<name>T0AMS6_9RHOO</name>
<feature type="transmembrane region" description="Helical" evidence="1">
    <location>
        <begin position="72"/>
        <end position="90"/>
    </location>
</feature>
<feature type="transmembrane region" description="Helical" evidence="1">
    <location>
        <begin position="6"/>
        <end position="24"/>
    </location>
</feature>
<sequence length="98" mass="10567">MLVDWLVYGLIIWGVATVLNKTAFKVQPASKGAAWGLTILVFFLSVAALSAAKVIRYQAISDSVGVPISPRNPLDMGGAFVFAWLFYSFLNRAKGGKS</sequence>
<organism evidence="2 3">
    <name type="scientific">Thauera terpenica 58Eu</name>
    <dbReference type="NCBI Taxonomy" id="1348657"/>
    <lineage>
        <taxon>Bacteria</taxon>
        <taxon>Pseudomonadati</taxon>
        <taxon>Pseudomonadota</taxon>
        <taxon>Betaproteobacteria</taxon>
        <taxon>Rhodocyclales</taxon>
        <taxon>Zoogloeaceae</taxon>
        <taxon>Thauera</taxon>
    </lineage>
</organism>
<keyword evidence="3" id="KW-1185">Reference proteome</keyword>
<accession>T0AMS6</accession>
<protein>
    <submittedName>
        <fullName evidence="2">Uncharacterized protein</fullName>
    </submittedName>
</protein>
<keyword evidence="1" id="KW-0472">Membrane</keyword>
<gene>
    <name evidence="2" type="ORF">M622_19145</name>
</gene>
<comment type="caution">
    <text evidence="2">The sequence shown here is derived from an EMBL/GenBank/DDBJ whole genome shotgun (WGS) entry which is preliminary data.</text>
</comment>